<name>A0A1C4YNQ1_9ACTN</name>
<reference evidence="3" key="1">
    <citation type="submission" date="2016-06" db="EMBL/GenBank/DDBJ databases">
        <authorList>
            <person name="Varghese N."/>
            <person name="Submissions Spin"/>
        </authorList>
    </citation>
    <scope>NUCLEOTIDE SEQUENCE [LARGE SCALE GENOMIC DNA]</scope>
    <source>
        <strain evidence="3">DSM 44830</strain>
    </source>
</reference>
<proteinExistence type="predicted"/>
<dbReference type="EMBL" id="FMCX01000004">
    <property type="protein sequence ID" value="SCF22316.1"/>
    <property type="molecule type" value="Genomic_DNA"/>
</dbReference>
<accession>A0A1C4YNQ1</accession>
<evidence type="ECO:0000256" key="1">
    <source>
        <dbReference type="SAM" id="Phobius"/>
    </source>
</evidence>
<keyword evidence="1" id="KW-1133">Transmembrane helix</keyword>
<dbReference type="Proteomes" id="UP000199504">
    <property type="component" value="Unassembled WGS sequence"/>
</dbReference>
<evidence type="ECO:0000313" key="2">
    <source>
        <dbReference type="EMBL" id="SCF22316.1"/>
    </source>
</evidence>
<feature type="transmembrane region" description="Helical" evidence="1">
    <location>
        <begin position="45"/>
        <end position="64"/>
    </location>
</feature>
<keyword evidence="1" id="KW-0472">Membrane</keyword>
<dbReference type="AlphaFoldDB" id="A0A1C4YNQ1"/>
<feature type="transmembrane region" description="Helical" evidence="1">
    <location>
        <begin position="20"/>
        <end position="39"/>
    </location>
</feature>
<sequence>MERRRYSLRPGSVALTRAQWVAAAVALVVAVVGGLVAFVAVGPGAAGIVTGLAGVTMALIIGFGHGR</sequence>
<keyword evidence="3" id="KW-1185">Reference proteome</keyword>
<evidence type="ECO:0000313" key="3">
    <source>
        <dbReference type="Proteomes" id="UP000199504"/>
    </source>
</evidence>
<gene>
    <name evidence="2" type="ORF">GA0070564_104241</name>
</gene>
<protein>
    <submittedName>
        <fullName evidence="2">Uncharacterized protein</fullName>
    </submittedName>
</protein>
<dbReference type="STRING" id="262898.GA0070564_104241"/>
<keyword evidence="1" id="KW-0812">Transmembrane</keyword>
<dbReference type="RefSeq" id="WP_091609381.1">
    <property type="nucleotide sequence ID" value="NZ_FMCX01000004.1"/>
</dbReference>
<organism evidence="2 3">
    <name type="scientific">Micromonospora mirobrigensis</name>
    <dbReference type="NCBI Taxonomy" id="262898"/>
    <lineage>
        <taxon>Bacteria</taxon>
        <taxon>Bacillati</taxon>
        <taxon>Actinomycetota</taxon>
        <taxon>Actinomycetes</taxon>
        <taxon>Micromonosporales</taxon>
        <taxon>Micromonosporaceae</taxon>
        <taxon>Micromonospora</taxon>
    </lineage>
</organism>